<feature type="domain" description="N-acetyltransferase" evidence="1">
    <location>
        <begin position="29"/>
        <end position="190"/>
    </location>
</feature>
<dbReference type="GO" id="GO:0016747">
    <property type="term" value="F:acyltransferase activity, transferring groups other than amino-acyl groups"/>
    <property type="evidence" value="ECO:0007669"/>
    <property type="project" value="InterPro"/>
</dbReference>
<dbReference type="Proteomes" id="UP000032234">
    <property type="component" value="Chromosome"/>
</dbReference>
<dbReference type="AlphaFoldDB" id="A0A0C5G6W9"/>
<dbReference type="KEGG" id="scw:TU94_26165"/>
<evidence type="ECO:0000313" key="3">
    <source>
        <dbReference type="Proteomes" id="UP000032234"/>
    </source>
</evidence>
<dbReference type="Pfam" id="PF00583">
    <property type="entry name" value="Acetyltransf_1"/>
    <property type="match status" value="1"/>
</dbReference>
<reference evidence="2 3" key="1">
    <citation type="submission" date="2015-02" db="EMBL/GenBank/DDBJ databases">
        <title>Genome sequence of thermotolerant Streptomyces cyaneogriseus subsp. Noncyanogenus NMWT1, the producer of nematocidal antibiotics nemadectin.</title>
        <authorList>
            <person name="Wang H."/>
            <person name="Li C."/>
            <person name="Xiang W."/>
            <person name="Wang X."/>
        </authorList>
    </citation>
    <scope>NUCLEOTIDE SEQUENCE [LARGE SCALE GENOMIC DNA]</scope>
    <source>
        <strain evidence="2 3">NMWT 1</strain>
    </source>
</reference>
<dbReference type="EMBL" id="CP010849">
    <property type="protein sequence ID" value="AJP04430.1"/>
    <property type="molecule type" value="Genomic_DNA"/>
</dbReference>
<dbReference type="PROSITE" id="PS51186">
    <property type="entry name" value="GNAT"/>
    <property type="match status" value="1"/>
</dbReference>
<protein>
    <submittedName>
        <fullName evidence="2">Acetyltransferase</fullName>
    </submittedName>
</protein>
<keyword evidence="2" id="KW-0808">Transferase</keyword>
<sequence length="190" mass="21315">MNHIAVTTWSLEQTSPADLLPAAAPEGDVRIVRSEVPSPEFSRFLYTAVGGDIRWTDRLGWTYAQWQEHLQRPGSETWVAYDRGTPAGFAELTPGDDGVVEIEYFGLIPAFRGRRIGGHLLCQATARAWDLADRWPGLAETKRVWLHTCSQDGEFAMDNYLRRGFRLFDTKVEEEPEVPAPGPWPGAFPA</sequence>
<dbReference type="InterPro" id="IPR000182">
    <property type="entry name" value="GNAT_dom"/>
</dbReference>
<evidence type="ECO:0000313" key="2">
    <source>
        <dbReference type="EMBL" id="AJP04430.1"/>
    </source>
</evidence>
<organism evidence="2 3">
    <name type="scientific">Streptomyces cyaneogriseus subsp. noncyanogenus</name>
    <dbReference type="NCBI Taxonomy" id="477245"/>
    <lineage>
        <taxon>Bacteria</taxon>
        <taxon>Bacillati</taxon>
        <taxon>Actinomycetota</taxon>
        <taxon>Actinomycetes</taxon>
        <taxon>Kitasatosporales</taxon>
        <taxon>Streptomycetaceae</taxon>
        <taxon>Streptomyces</taxon>
    </lineage>
</organism>
<dbReference type="SUPFAM" id="SSF55729">
    <property type="entry name" value="Acyl-CoA N-acyltransferases (Nat)"/>
    <property type="match status" value="1"/>
</dbReference>
<keyword evidence="3" id="KW-1185">Reference proteome</keyword>
<evidence type="ECO:0000259" key="1">
    <source>
        <dbReference type="PROSITE" id="PS51186"/>
    </source>
</evidence>
<dbReference type="PATRIC" id="fig|477245.3.peg.5536"/>
<accession>A0A0C5G6W9</accession>
<dbReference type="OrthoDB" id="275336at2"/>
<dbReference type="CDD" id="cd04301">
    <property type="entry name" value="NAT_SF"/>
    <property type="match status" value="1"/>
</dbReference>
<dbReference type="InterPro" id="IPR016181">
    <property type="entry name" value="Acyl_CoA_acyltransferase"/>
</dbReference>
<dbReference type="HOGENOM" id="CLU_098254_0_0_11"/>
<dbReference type="RefSeq" id="WP_044385133.1">
    <property type="nucleotide sequence ID" value="NZ_CP010849.1"/>
</dbReference>
<proteinExistence type="predicted"/>
<dbReference type="STRING" id="477245.TU94_26165"/>
<name>A0A0C5G6W9_9ACTN</name>
<gene>
    <name evidence="2" type="ORF">TU94_26165</name>
</gene>
<dbReference type="Gene3D" id="3.40.630.30">
    <property type="match status" value="1"/>
</dbReference>